<feature type="compositionally biased region" description="Basic and acidic residues" evidence="1">
    <location>
        <begin position="468"/>
        <end position="486"/>
    </location>
</feature>
<sequence>MKSPIYQAQKTWEKSCRRGQMDWLENTTFISADCFQPLITAPPRAWKRIAVPPATGRHGDHKIHKRVGANIYVDTKYIAVAAELDSQGFGGRKRSRTEKYLEAWSWGGARFDPAYEDESTGGYDLVRARLQVKRAYKNLKEVSQDDIAKLAPVKQSTFPSAQLTWVPRKRHNTRWPVPPPDMDAPLLAELQPLIKFELHPAQIDDPAFWEQHNPINLKELGSAPIQLDAQQVQKLSNRRLSIAKRPSLSTISEELKEPSGFPIMTPGKTRNSFYSSPLKTWSVATDRYNTPTKVASSPLRNFTITATPTKMTLKDLNDVEEINEAEAAQTSPVRSATEGNETASASESNTLHGVFGCPSTPLQSRSPTTAVSNEKTDPVEIINQQGLVQFPSTPMSSRTTAPAAPIAVFDQPAPKLPTEPEYETRRRVSLDNARRSDRRSDAKALRRVRNWVTNTLAINRRHSISNTKQEKPRQNRRHTLDVDVGRNPDIFGQATRGTSEEVPSTEQEAPAEETGAKDAGLTVLEMVNRDEVQEQPSHEELMPQTEKSSAASREEDAQQAATPSSDIRKSTYIDWDPMKLVDERVDAPTTDIPTIDATEAAGPTVDSSTSHSPKVEAPKIEATTADALMADAPTVDSHDDSELSLLRNFVRRAQMKPKRRSSATLFTGSPLAKADVASPPVQSPRMPLGEKDSNRSPSPSKKRKVKDAENVPLTAATKASRLVKPDLEDTMPQPQRKKRRKGVEMDSPDDILNPDIEFSQKLTQKGASGGLRRSKRVATSKPTELATPSQIPVRLPGSSGMMTDADMPAVSTAGLMQRKTEKDLATLTRTNTRRNKGGAVPVHVRLADMVDVADATTSDPFCSPAKPITATCGGKAVRWNEILFRTQGEEGEDAATLVVSVVEEEKDQEKGDNEDDAEEELQPPQMRTELGRPSNPIGEQLLSKQEGKLDAAPAASPAPTQSEPEKKKKALRPRASRLPAAKTMTAAKKNSGLPAATPRRKAAATTASSSLPGPPLISKAAARSTAGATPASKRTGVLGVSLGTPAPKRRGGSKK</sequence>
<name>A0A423WAY0_CYTCH</name>
<feature type="compositionally biased region" description="Acidic residues" evidence="1">
    <location>
        <begin position="904"/>
        <end position="921"/>
    </location>
</feature>
<dbReference type="EMBL" id="LJZO01000008">
    <property type="protein sequence ID" value="ROW00530.1"/>
    <property type="molecule type" value="Genomic_DNA"/>
</dbReference>
<evidence type="ECO:0000256" key="1">
    <source>
        <dbReference type="SAM" id="MobiDB-lite"/>
    </source>
</evidence>
<feature type="region of interest" description="Disordered" evidence="1">
    <location>
        <begin position="654"/>
        <end position="801"/>
    </location>
</feature>
<accession>A0A423WAY0</accession>
<organism evidence="2 3">
    <name type="scientific">Cytospora chrysosperma</name>
    <name type="common">Cytospora canker fungus</name>
    <name type="synonym">Sphaeria chrysosperma</name>
    <dbReference type="NCBI Taxonomy" id="252740"/>
    <lineage>
        <taxon>Eukaryota</taxon>
        <taxon>Fungi</taxon>
        <taxon>Dikarya</taxon>
        <taxon>Ascomycota</taxon>
        <taxon>Pezizomycotina</taxon>
        <taxon>Sordariomycetes</taxon>
        <taxon>Sordariomycetidae</taxon>
        <taxon>Diaporthales</taxon>
        <taxon>Cytosporaceae</taxon>
        <taxon>Cytospora</taxon>
    </lineage>
</organism>
<feature type="region of interest" description="Disordered" evidence="1">
    <location>
        <begin position="590"/>
        <end position="617"/>
    </location>
</feature>
<feature type="compositionally biased region" description="Polar residues" evidence="1">
    <location>
        <begin position="328"/>
        <end position="351"/>
    </location>
</feature>
<evidence type="ECO:0000313" key="3">
    <source>
        <dbReference type="Proteomes" id="UP000284375"/>
    </source>
</evidence>
<feature type="compositionally biased region" description="Polar residues" evidence="1">
    <location>
        <begin position="495"/>
        <end position="507"/>
    </location>
</feature>
<feature type="compositionally biased region" description="Basic and acidic residues" evidence="1">
    <location>
        <begin position="422"/>
        <end position="442"/>
    </location>
</feature>
<feature type="compositionally biased region" description="Low complexity" evidence="1">
    <location>
        <begin position="1020"/>
        <end position="1032"/>
    </location>
</feature>
<feature type="compositionally biased region" description="Low complexity" evidence="1">
    <location>
        <begin position="993"/>
        <end position="1011"/>
    </location>
</feature>
<feature type="region of interest" description="Disordered" evidence="1">
    <location>
        <begin position="460"/>
        <end position="519"/>
    </location>
</feature>
<feature type="region of interest" description="Disordered" evidence="1">
    <location>
        <begin position="904"/>
        <end position="1055"/>
    </location>
</feature>
<proteinExistence type="predicted"/>
<evidence type="ECO:0000313" key="2">
    <source>
        <dbReference type="EMBL" id="ROW00530.1"/>
    </source>
</evidence>
<dbReference type="OrthoDB" id="4207369at2759"/>
<gene>
    <name evidence="2" type="ORF">VSDG_03217</name>
</gene>
<dbReference type="AlphaFoldDB" id="A0A423WAY0"/>
<keyword evidence="3" id="KW-1185">Reference proteome</keyword>
<protein>
    <submittedName>
        <fullName evidence="2">Uncharacterized protein</fullName>
    </submittedName>
</protein>
<reference evidence="2 3" key="1">
    <citation type="submission" date="2015-09" db="EMBL/GenBank/DDBJ databases">
        <title>Host preference determinants of Valsa canker pathogens revealed by comparative genomics.</title>
        <authorList>
            <person name="Yin Z."/>
            <person name="Huang L."/>
        </authorList>
    </citation>
    <scope>NUCLEOTIDE SEQUENCE [LARGE SCALE GENOMIC DNA]</scope>
    <source>
        <strain evidence="2 3">YSFL</strain>
    </source>
</reference>
<comment type="caution">
    <text evidence="2">The sequence shown here is derived from an EMBL/GenBank/DDBJ whole genome shotgun (WGS) entry which is preliminary data.</text>
</comment>
<feature type="region of interest" description="Disordered" evidence="1">
    <location>
        <begin position="411"/>
        <end position="442"/>
    </location>
</feature>
<feature type="compositionally biased region" description="Polar residues" evidence="1">
    <location>
        <begin position="780"/>
        <end position="790"/>
    </location>
</feature>
<feature type="region of interest" description="Disordered" evidence="1">
    <location>
        <begin position="533"/>
        <end position="566"/>
    </location>
</feature>
<dbReference type="Proteomes" id="UP000284375">
    <property type="component" value="Unassembled WGS sequence"/>
</dbReference>
<feature type="region of interest" description="Disordered" evidence="1">
    <location>
        <begin position="325"/>
        <end position="351"/>
    </location>
</feature>